<dbReference type="Proteomes" id="UP000027361">
    <property type="component" value="Unassembled WGS sequence"/>
</dbReference>
<feature type="region of interest" description="Disordered" evidence="2">
    <location>
        <begin position="370"/>
        <end position="390"/>
    </location>
</feature>
<dbReference type="GO" id="GO:0005739">
    <property type="term" value="C:mitochondrion"/>
    <property type="evidence" value="ECO:0007669"/>
    <property type="project" value="UniProtKB-ARBA"/>
</dbReference>
<comment type="similarity">
    <text evidence="1">Belongs to the RMD1/sif2 family.</text>
</comment>
<protein>
    <submittedName>
        <fullName evidence="5">DUF155-domain-containing protein</fullName>
    </submittedName>
</protein>
<dbReference type="HOGENOM" id="CLU_011220_3_1_1"/>
<sequence>MQSKAADSERQPRSTGSSSTSTSTAYVAPSGSSAGGMVAGAGASSGPGPVVQAIPPPQAMSRAAQQEAALRQELAAGIIMPGPSSATSRHAGLPGTSAPTPVSLSVPRNLSVKQAAALPTDSAPPLFSSSLKAGGLQRGLKTQTGKLVAAGNPVVSKPSAKRNATSSTPSLAPGLKGTPSRSVRYSLPSRVDKPVRSSKVTGKHVVLPSESQLAPLPESEESSDGGDEEEDDEQAGLFMHPMLPPAIVARGASDQRSSPDQGCRPFKRPWRPIENAPGYPAPTLQKPSRHTRAPPRVPRTTGPAYHTFERMAPSTRISTPLPRLSSYAVGTDLHLPTLIGFLRREHGVKPRLYDECVYVQYFKPLLPGFGKANIRSAPEPRSGSPGAESRIERELIEREESGYVGSYFAQESEEGTEMDDDGYIKGGEGQSGEEIQQARREPSAGFALNEGPSRAEDARHFAYTSETDESDAERVNAGPSDPFRVVQPDATSSSKSQDSEADTFAGQASADSKTEPLYPSSPSSGTPTLLAASPPQPAAKHHASEDHQVEDHQGMLLPSPSTRHDGETSLATKKPRYPKRNMASHNHDTSANYLTTRSILEALQVGELVILPYGVVVMFNFTAAEERQIIEDMISTGCVRGVLRQDDVETEAFHFCYDPAIPAPRIFNDFFTFRTSNHLLKLSLAHAIAQSTKLSVFEESMQRTLELTSHIPRELASTGVLQLKRREALRMTGRLFKLRVDVNLTSNVLDTPELFWSEASLQALYTAIREYLEIDQRVENLNERLAVANDLLDIIHEHISNEAMSKITLIIIILILVACVVACGEISARLVLHARDARSRSAHVFC</sequence>
<keyword evidence="6" id="KW-1185">Reference proteome</keyword>
<feature type="compositionally biased region" description="Gly residues" evidence="2">
    <location>
        <begin position="33"/>
        <end position="45"/>
    </location>
</feature>
<name>A0A066V9B8_TILAU</name>
<dbReference type="OrthoDB" id="18302at2759"/>
<feature type="region of interest" description="Disordered" evidence="2">
    <location>
        <begin position="402"/>
        <end position="589"/>
    </location>
</feature>
<feature type="compositionally biased region" description="Basic and acidic residues" evidence="2">
    <location>
        <begin position="542"/>
        <end position="553"/>
    </location>
</feature>
<proteinExistence type="inferred from homology"/>
<feature type="compositionally biased region" description="Low complexity" evidence="2">
    <location>
        <begin position="14"/>
        <end position="32"/>
    </location>
</feature>
<reference evidence="5 6" key="1">
    <citation type="submission" date="2014-05" db="EMBL/GenBank/DDBJ databases">
        <title>Draft genome sequence of a rare smut relative, Tilletiaria anomala UBC 951.</title>
        <authorList>
            <consortium name="DOE Joint Genome Institute"/>
            <person name="Toome M."/>
            <person name="Kuo A."/>
            <person name="Henrissat B."/>
            <person name="Lipzen A."/>
            <person name="Tritt A."/>
            <person name="Yoshinaga Y."/>
            <person name="Zane M."/>
            <person name="Barry K."/>
            <person name="Grigoriev I.V."/>
            <person name="Spatafora J.W."/>
            <person name="Aimea M.C."/>
        </authorList>
    </citation>
    <scope>NUCLEOTIDE SEQUENCE [LARGE SCALE GENOMIC DNA]</scope>
    <source>
        <strain evidence="5 6">UBC 951</strain>
    </source>
</reference>
<evidence type="ECO:0000256" key="2">
    <source>
        <dbReference type="SAM" id="MobiDB-lite"/>
    </source>
</evidence>
<comment type="caution">
    <text evidence="5">The sequence shown here is derived from an EMBL/GenBank/DDBJ whole genome shotgun (WGS) entry which is preliminary data.</text>
</comment>
<feature type="compositionally biased region" description="Low complexity" evidence="2">
    <location>
        <begin position="62"/>
        <end position="76"/>
    </location>
</feature>
<evidence type="ECO:0000256" key="1">
    <source>
        <dbReference type="ARBA" id="ARBA00008306"/>
    </source>
</evidence>
<feature type="domain" description="DUF155" evidence="4">
    <location>
        <begin position="609"/>
        <end position="782"/>
    </location>
</feature>
<dbReference type="GeneID" id="25263391"/>
<accession>A0A066V9B8</accession>
<gene>
    <name evidence="5" type="ORF">K437DRAFT_251491</name>
</gene>
<keyword evidence="3" id="KW-0472">Membrane</keyword>
<feature type="compositionally biased region" description="Acidic residues" evidence="2">
    <location>
        <begin position="411"/>
        <end position="421"/>
    </location>
</feature>
<keyword evidence="3" id="KW-1133">Transmembrane helix</keyword>
<dbReference type="EMBL" id="JMSN01000124">
    <property type="protein sequence ID" value="KDN38091.1"/>
    <property type="molecule type" value="Genomic_DNA"/>
</dbReference>
<dbReference type="AlphaFoldDB" id="A0A066V9B8"/>
<evidence type="ECO:0000313" key="6">
    <source>
        <dbReference type="Proteomes" id="UP000027361"/>
    </source>
</evidence>
<dbReference type="PANTHER" id="PTHR16255:SF4">
    <property type="entry name" value="SPORULATION PROTEIN RMD8"/>
    <property type="match status" value="1"/>
</dbReference>
<dbReference type="RefSeq" id="XP_013240599.1">
    <property type="nucleotide sequence ID" value="XM_013385145.1"/>
</dbReference>
<feature type="compositionally biased region" description="Basic and acidic residues" evidence="2">
    <location>
        <begin position="1"/>
        <end position="12"/>
    </location>
</feature>
<feature type="transmembrane region" description="Helical" evidence="3">
    <location>
        <begin position="807"/>
        <end position="832"/>
    </location>
</feature>
<feature type="region of interest" description="Disordered" evidence="2">
    <location>
        <begin position="251"/>
        <end position="304"/>
    </location>
</feature>
<feature type="region of interest" description="Disordered" evidence="2">
    <location>
        <begin position="143"/>
        <end position="233"/>
    </location>
</feature>
<dbReference type="InParanoid" id="A0A066V9B8"/>
<dbReference type="PANTHER" id="PTHR16255">
    <property type="entry name" value="REQUIRED FOR MEIOTIC NUCLEAR DIVISION PROTEIN 1 HOMOLOG"/>
    <property type="match status" value="1"/>
</dbReference>
<keyword evidence="3" id="KW-0812">Transmembrane</keyword>
<feature type="region of interest" description="Disordered" evidence="2">
    <location>
        <begin position="1"/>
        <end position="104"/>
    </location>
</feature>
<evidence type="ECO:0000256" key="3">
    <source>
        <dbReference type="SAM" id="Phobius"/>
    </source>
</evidence>
<dbReference type="InterPro" id="IPR051624">
    <property type="entry name" value="RMD1/Sad1-interacting"/>
</dbReference>
<dbReference type="Pfam" id="PF02582">
    <property type="entry name" value="DUF155"/>
    <property type="match status" value="1"/>
</dbReference>
<dbReference type="InterPro" id="IPR003734">
    <property type="entry name" value="DUF155"/>
</dbReference>
<organism evidence="5 6">
    <name type="scientific">Tilletiaria anomala (strain ATCC 24038 / CBS 436.72 / UBC 951)</name>
    <dbReference type="NCBI Taxonomy" id="1037660"/>
    <lineage>
        <taxon>Eukaryota</taxon>
        <taxon>Fungi</taxon>
        <taxon>Dikarya</taxon>
        <taxon>Basidiomycota</taxon>
        <taxon>Ustilaginomycotina</taxon>
        <taxon>Exobasidiomycetes</taxon>
        <taxon>Georgefischeriales</taxon>
        <taxon>Tilletiariaceae</taxon>
        <taxon>Tilletiaria</taxon>
    </lineage>
</organism>
<evidence type="ECO:0000259" key="4">
    <source>
        <dbReference type="Pfam" id="PF02582"/>
    </source>
</evidence>
<dbReference type="OMA" id="EAFHFCY"/>
<feature type="compositionally biased region" description="Low complexity" evidence="2">
    <location>
        <begin position="516"/>
        <end position="530"/>
    </location>
</feature>
<evidence type="ECO:0000313" key="5">
    <source>
        <dbReference type="EMBL" id="KDN38091.1"/>
    </source>
</evidence>
<feature type="compositionally biased region" description="Acidic residues" evidence="2">
    <location>
        <begin position="218"/>
        <end position="233"/>
    </location>
</feature>